<name>A0ABU2YME5_9FLAO</name>
<gene>
    <name evidence="5" type="ORF">RM697_11155</name>
</gene>
<dbReference type="Gene3D" id="3.40.50.150">
    <property type="entry name" value="Vaccinia Virus protein VP39"/>
    <property type="match status" value="1"/>
</dbReference>
<evidence type="ECO:0000256" key="2">
    <source>
        <dbReference type="ARBA" id="ARBA00022603"/>
    </source>
</evidence>
<dbReference type="GO" id="GO:0032259">
    <property type="term" value="P:methylation"/>
    <property type="evidence" value="ECO:0007669"/>
    <property type="project" value="UniProtKB-KW"/>
</dbReference>
<evidence type="ECO:0000313" key="5">
    <source>
        <dbReference type="EMBL" id="MDT0559212.1"/>
    </source>
</evidence>
<evidence type="ECO:0000313" key="6">
    <source>
        <dbReference type="Proteomes" id="UP001259492"/>
    </source>
</evidence>
<dbReference type="InterPro" id="IPR013216">
    <property type="entry name" value="Methyltransf_11"/>
</dbReference>
<evidence type="ECO:0000256" key="1">
    <source>
        <dbReference type="ARBA" id="ARBA00008361"/>
    </source>
</evidence>
<evidence type="ECO:0000256" key="3">
    <source>
        <dbReference type="ARBA" id="ARBA00022679"/>
    </source>
</evidence>
<evidence type="ECO:0000259" key="4">
    <source>
        <dbReference type="Pfam" id="PF08241"/>
    </source>
</evidence>
<dbReference type="RefSeq" id="WP_311427977.1">
    <property type="nucleotide sequence ID" value="NZ_JAVRIA010000006.1"/>
</dbReference>
<dbReference type="SUPFAM" id="SSF53335">
    <property type="entry name" value="S-adenosyl-L-methionine-dependent methyltransferases"/>
    <property type="match status" value="1"/>
</dbReference>
<comment type="caution">
    <text evidence="5">The sequence shown here is derived from an EMBL/GenBank/DDBJ whole genome shotgun (WGS) entry which is preliminary data.</text>
</comment>
<dbReference type="PANTHER" id="PTHR44942:SF4">
    <property type="entry name" value="METHYLTRANSFERASE TYPE 11 DOMAIN-CONTAINING PROTEIN"/>
    <property type="match status" value="1"/>
</dbReference>
<keyword evidence="3" id="KW-0808">Transferase</keyword>
<organism evidence="5 6">
    <name type="scientific">Microcosmobacter mediterraneus</name>
    <dbReference type="NCBI Taxonomy" id="3075607"/>
    <lineage>
        <taxon>Bacteria</taxon>
        <taxon>Pseudomonadati</taxon>
        <taxon>Bacteroidota</taxon>
        <taxon>Flavobacteriia</taxon>
        <taxon>Flavobacteriales</taxon>
        <taxon>Flavobacteriaceae</taxon>
        <taxon>Microcosmobacter</taxon>
    </lineage>
</organism>
<dbReference type="InterPro" id="IPR029063">
    <property type="entry name" value="SAM-dependent_MTases_sf"/>
</dbReference>
<sequence>MAEAKYNTIGNNYNITRRADPYLTKTLYQLLNPKPKKLYLDIGCGTGNYTNALYTKGVSFIGVDPSSKMLNEAKIKHPNIYFRIGTSEVIPLDSNSIDGCIATLTLHHWNSLKLGFSELFRVLKPNSNLVVFTSTPQQMEGYWLNHYFPKMLKDSMKQMPTFEIVREALIDSGLTNIEIKDYSIKPDLQDLFLYSGKHNPELYFNESVRQGISSFSSLANKKEVEDGLLTLRRDIDSGKIGRIINHYKNDNGDYLFIKAKK</sequence>
<dbReference type="PANTHER" id="PTHR44942">
    <property type="entry name" value="METHYLTRANSF_11 DOMAIN-CONTAINING PROTEIN"/>
    <property type="match status" value="1"/>
</dbReference>
<dbReference type="CDD" id="cd02440">
    <property type="entry name" value="AdoMet_MTases"/>
    <property type="match status" value="1"/>
</dbReference>
<keyword evidence="2 5" id="KW-0489">Methyltransferase</keyword>
<comment type="similarity">
    <text evidence="1">Belongs to the methyltransferase superfamily.</text>
</comment>
<dbReference type="Pfam" id="PF08241">
    <property type="entry name" value="Methyltransf_11"/>
    <property type="match status" value="1"/>
</dbReference>
<dbReference type="Proteomes" id="UP001259492">
    <property type="component" value="Unassembled WGS sequence"/>
</dbReference>
<reference evidence="5 6" key="1">
    <citation type="submission" date="2023-09" db="EMBL/GenBank/DDBJ databases">
        <authorList>
            <person name="Rey-Velasco X."/>
        </authorList>
    </citation>
    <scope>NUCLEOTIDE SEQUENCE [LARGE SCALE GENOMIC DNA]</scope>
    <source>
        <strain evidence="5 6">W332</strain>
    </source>
</reference>
<dbReference type="InterPro" id="IPR051052">
    <property type="entry name" value="Diverse_substrate_MTase"/>
</dbReference>
<feature type="domain" description="Methyltransferase type 11" evidence="4">
    <location>
        <begin position="40"/>
        <end position="130"/>
    </location>
</feature>
<dbReference type="GO" id="GO:0008168">
    <property type="term" value="F:methyltransferase activity"/>
    <property type="evidence" value="ECO:0007669"/>
    <property type="project" value="UniProtKB-KW"/>
</dbReference>
<protein>
    <submittedName>
        <fullName evidence="5">Class I SAM-dependent methyltransferase</fullName>
    </submittedName>
</protein>
<proteinExistence type="inferred from homology"/>
<accession>A0ABU2YME5</accession>
<dbReference type="EMBL" id="JAVRIA010000006">
    <property type="protein sequence ID" value="MDT0559212.1"/>
    <property type="molecule type" value="Genomic_DNA"/>
</dbReference>
<keyword evidence="6" id="KW-1185">Reference proteome</keyword>